<dbReference type="STRING" id="225164.V4AG89"/>
<feature type="region of interest" description="Disordered" evidence="1">
    <location>
        <begin position="689"/>
        <end position="709"/>
    </location>
</feature>
<dbReference type="PANTHER" id="PTHR14918:SF3">
    <property type="entry name" value="KICSTOR COMPLEX PROTEIN SZT2"/>
    <property type="match status" value="1"/>
</dbReference>
<sequence length="1058" mass="121546">PQTEVEEESEELLAKDIYVLMQKGCRVSRNIRASWYFKNIQSKVRFQLPLELPIGGYELSLVSVIPSDNTPLSPDKTYNVCVEPHTFVTFLASIYRLAFILDISPSVISVDLDKNQVLYDDLLSTLNNCIRGLVKPFQIPGSSFIFKPELYVTVMVQTPIIQSKRNQVLVQGVQITEENVEEVLLSVKEKLKIFEQSLYLASRTVLTLSVSFNDIKEDDDIVLLKKNELIMTPEAGLVNMLRYGILSLQLLPENSCAGIIVITDGLVGLPDANLFESLLTQIRNSTISCSFLKIGSNQPDFGQYGFGHVPHVELMQFLATATFGAYIASCPKDDSSSFQPNIYHKALYFWNFQKGLEGFKYELTHHSDEDKTGLDNVRKKHLENIVLASIDSVISLRLREGYTIKEVKIINGGNTIEVKMVFPWRQYVRIEYVARSVWPLDSSVHKTNVEVIIEGSYAFLHEITCQKLTIRSHYRSANVQRFWQTITSVSQTDKLLAHLQSFSTNTNYYKIPESIRNGIPLFMVSQFNETSSTATLNTQLNLKDSALTNFASFWRPIVMLDTNIWQKWMHCHRIGLVLEHDMPLPKYLHIPNSSGRFHPIGCMQALTSLNSALREWCTFVLKENMSYIKFQDDKSPPSYFCVLRVIRISLKGPCMVLRLAFLGGTPSSVRKQVVDALLVKLQGLKFPHRGTQKAEKKSPSKDSDVQKKVRRKSPLMRDWAEINCCTLLIKPVEKILVRYNRVPRDMMIVDDPAKDEASVSITPQMSVSTLSAGSMFRMLSHYLCHQRWIWTIQQSSKVQVGMAFIGKVLQTLTKLRLQEGFHFAAAESGVVNLVLEVDMMDGDTNDNNEDDNCCKCVVQYVIFPPHTKTTRESISEDDEEEMETMEADGEIQIVTECWTEPQYGVCKNNTPERKHLDGLKSDQIAHAVSFVHSFLNFYILYTTYYIPIKIHILHITYLSQYTYNILHSYQNTHTTYYIPIKIHIQHITYLSKYTYNILHTYQNTHTTYYIPIKIHIQHITYLSKYTYYILHTYQNTHTTYYIPIKIHILHITYLSKNT</sequence>
<feature type="compositionally biased region" description="Basic and acidic residues" evidence="1">
    <location>
        <begin position="692"/>
        <end position="707"/>
    </location>
</feature>
<dbReference type="GO" id="GO:0005777">
    <property type="term" value="C:peroxisome"/>
    <property type="evidence" value="ECO:0007669"/>
    <property type="project" value="InterPro"/>
</dbReference>
<dbReference type="Proteomes" id="UP000030746">
    <property type="component" value="Unassembled WGS sequence"/>
</dbReference>
<dbReference type="HOGENOM" id="CLU_005149_0_0_1"/>
<organism evidence="2 3">
    <name type="scientific">Lottia gigantea</name>
    <name type="common">Giant owl limpet</name>
    <dbReference type="NCBI Taxonomy" id="225164"/>
    <lineage>
        <taxon>Eukaryota</taxon>
        <taxon>Metazoa</taxon>
        <taxon>Spiralia</taxon>
        <taxon>Lophotrochozoa</taxon>
        <taxon>Mollusca</taxon>
        <taxon>Gastropoda</taxon>
        <taxon>Patellogastropoda</taxon>
        <taxon>Lottioidea</taxon>
        <taxon>Lottiidae</taxon>
        <taxon>Lottia</taxon>
    </lineage>
</organism>
<dbReference type="RefSeq" id="XP_009053428.1">
    <property type="nucleotide sequence ID" value="XM_009055180.1"/>
</dbReference>
<dbReference type="InterPro" id="IPR033228">
    <property type="entry name" value="SZT2"/>
</dbReference>
<proteinExistence type="predicted"/>
<dbReference type="OrthoDB" id="6148220at2759"/>
<evidence type="ECO:0000256" key="1">
    <source>
        <dbReference type="SAM" id="MobiDB-lite"/>
    </source>
</evidence>
<feature type="non-terminal residue" evidence="2">
    <location>
        <position position="1"/>
    </location>
</feature>
<dbReference type="GeneID" id="20234823"/>
<dbReference type="OMA" id="KITVICE"/>
<gene>
    <name evidence="2" type="ORF">LOTGIDRAFT_144381</name>
</gene>
<name>V4AG89_LOTGI</name>
<dbReference type="CTD" id="20234823"/>
<accession>V4AG89</accession>
<dbReference type="PANTHER" id="PTHR14918">
    <property type="entry name" value="KICSTOR COMPLEX PROTEIN SZT2"/>
    <property type="match status" value="1"/>
</dbReference>
<dbReference type="EMBL" id="KB201589">
    <property type="protein sequence ID" value="ESO95892.1"/>
    <property type="molecule type" value="Genomic_DNA"/>
</dbReference>
<reference evidence="2 3" key="1">
    <citation type="journal article" date="2013" name="Nature">
        <title>Insights into bilaterian evolution from three spiralian genomes.</title>
        <authorList>
            <person name="Simakov O."/>
            <person name="Marletaz F."/>
            <person name="Cho S.J."/>
            <person name="Edsinger-Gonzales E."/>
            <person name="Havlak P."/>
            <person name="Hellsten U."/>
            <person name="Kuo D.H."/>
            <person name="Larsson T."/>
            <person name="Lv J."/>
            <person name="Arendt D."/>
            <person name="Savage R."/>
            <person name="Osoegawa K."/>
            <person name="de Jong P."/>
            <person name="Grimwood J."/>
            <person name="Chapman J.A."/>
            <person name="Shapiro H."/>
            <person name="Aerts A."/>
            <person name="Otillar R.P."/>
            <person name="Terry A.Y."/>
            <person name="Boore J.L."/>
            <person name="Grigoriev I.V."/>
            <person name="Lindberg D.R."/>
            <person name="Seaver E.C."/>
            <person name="Weisblat D.A."/>
            <person name="Putnam N.H."/>
            <person name="Rokhsar D.S."/>
        </authorList>
    </citation>
    <scope>NUCLEOTIDE SEQUENCE [LARGE SCALE GENOMIC DNA]</scope>
</reference>
<evidence type="ECO:0000313" key="3">
    <source>
        <dbReference type="Proteomes" id="UP000030746"/>
    </source>
</evidence>
<keyword evidence="3" id="KW-1185">Reference proteome</keyword>
<evidence type="ECO:0000313" key="2">
    <source>
        <dbReference type="EMBL" id="ESO95892.1"/>
    </source>
</evidence>
<dbReference type="AlphaFoldDB" id="V4AG89"/>
<dbReference type="KEGG" id="lgi:LOTGIDRAFT_144381"/>
<protein>
    <submittedName>
        <fullName evidence="2">Uncharacterized protein</fullName>
    </submittedName>
</protein>